<keyword evidence="4" id="KW-0547">Nucleotide-binding</keyword>
<feature type="compositionally biased region" description="Low complexity" evidence="2">
    <location>
        <begin position="609"/>
        <end position="643"/>
    </location>
</feature>
<evidence type="ECO:0000313" key="4">
    <source>
        <dbReference type="EMBL" id="SFS37937.1"/>
    </source>
</evidence>
<protein>
    <submittedName>
        <fullName evidence="4">Rad3-related DNA helicase</fullName>
    </submittedName>
</protein>
<dbReference type="GO" id="GO:0016818">
    <property type="term" value="F:hydrolase activity, acting on acid anhydrides, in phosphorus-containing anhydrides"/>
    <property type="evidence" value="ECO:0007669"/>
    <property type="project" value="InterPro"/>
</dbReference>
<keyword evidence="4" id="KW-0347">Helicase</keyword>
<feature type="compositionally biased region" description="Basic and acidic residues" evidence="2">
    <location>
        <begin position="644"/>
        <end position="657"/>
    </location>
</feature>
<dbReference type="SUPFAM" id="SSF52540">
    <property type="entry name" value="P-loop containing nucleoside triphosphate hydrolases"/>
    <property type="match status" value="1"/>
</dbReference>
<dbReference type="EMBL" id="FOZS01000001">
    <property type="protein sequence ID" value="SFS37937.1"/>
    <property type="molecule type" value="Genomic_DNA"/>
</dbReference>
<dbReference type="Gene3D" id="3.40.50.300">
    <property type="entry name" value="P-loop containing nucleotide triphosphate hydrolases"/>
    <property type="match status" value="2"/>
</dbReference>
<keyword evidence="4" id="KW-0378">Hydrolase</keyword>
<dbReference type="SMART" id="SM00491">
    <property type="entry name" value="HELICc2"/>
    <property type="match status" value="1"/>
</dbReference>
<evidence type="ECO:0000256" key="1">
    <source>
        <dbReference type="ARBA" id="ARBA00023125"/>
    </source>
</evidence>
<dbReference type="AlphaFoldDB" id="A0A1I6PCK4"/>
<accession>A0A1I6PCK4</accession>
<proteinExistence type="predicted"/>
<dbReference type="InterPro" id="IPR027417">
    <property type="entry name" value="P-loop_NTPase"/>
</dbReference>
<dbReference type="GO" id="GO:0005524">
    <property type="term" value="F:ATP binding"/>
    <property type="evidence" value="ECO:0007669"/>
    <property type="project" value="InterPro"/>
</dbReference>
<dbReference type="GO" id="GO:0006139">
    <property type="term" value="P:nucleobase-containing compound metabolic process"/>
    <property type="evidence" value="ECO:0007669"/>
    <property type="project" value="InterPro"/>
</dbReference>
<evidence type="ECO:0000256" key="2">
    <source>
        <dbReference type="SAM" id="MobiDB-lite"/>
    </source>
</evidence>
<dbReference type="GO" id="GO:0003677">
    <property type="term" value="F:DNA binding"/>
    <property type="evidence" value="ECO:0007669"/>
    <property type="project" value="UniProtKB-KW"/>
</dbReference>
<dbReference type="InterPro" id="IPR045028">
    <property type="entry name" value="DinG/Rad3-like"/>
</dbReference>
<dbReference type="Pfam" id="PF06733">
    <property type="entry name" value="DEAD_2"/>
    <property type="match status" value="1"/>
</dbReference>
<name>A0A1I6PCK4_9EURY</name>
<evidence type="ECO:0000259" key="3">
    <source>
        <dbReference type="SMART" id="SM00491"/>
    </source>
</evidence>
<feature type="region of interest" description="Disordered" evidence="2">
    <location>
        <begin position="1"/>
        <end position="27"/>
    </location>
</feature>
<reference evidence="5" key="1">
    <citation type="submission" date="2016-10" db="EMBL/GenBank/DDBJ databases">
        <authorList>
            <person name="Varghese N."/>
            <person name="Submissions S."/>
        </authorList>
    </citation>
    <scope>NUCLEOTIDE SEQUENCE [LARGE SCALE GENOMIC DNA]</scope>
    <source>
        <strain evidence="5">DSM 22427</strain>
    </source>
</reference>
<dbReference type="InterPro" id="IPR006555">
    <property type="entry name" value="ATP-dep_Helicase_C"/>
</dbReference>
<feature type="domain" description="ATP-dependent helicase C-terminal" evidence="3">
    <location>
        <begin position="446"/>
        <end position="569"/>
    </location>
</feature>
<dbReference type="Pfam" id="PF13307">
    <property type="entry name" value="Helicase_C_2"/>
    <property type="match status" value="1"/>
</dbReference>
<dbReference type="Proteomes" id="UP000199199">
    <property type="component" value="Unassembled WGS sequence"/>
</dbReference>
<organism evidence="4 5">
    <name type="scientific">Halostagnicola kamekurae</name>
    <dbReference type="NCBI Taxonomy" id="619731"/>
    <lineage>
        <taxon>Archaea</taxon>
        <taxon>Methanobacteriati</taxon>
        <taxon>Methanobacteriota</taxon>
        <taxon>Stenosarchaea group</taxon>
        <taxon>Halobacteria</taxon>
        <taxon>Halobacteriales</taxon>
        <taxon>Natrialbaceae</taxon>
        <taxon>Halostagnicola</taxon>
    </lineage>
</organism>
<keyword evidence="1" id="KW-0238">DNA-binding</keyword>
<dbReference type="InterPro" id="IPR010614">
    <property type="entry name" value="RAD3-like_helicase_DEAD"/>
</dbReference>
<gene>
    <name evidence="4" type="ORF">SAMN04488556_0469</name>
</gene>
<sequence>MVGGDFGSRSGIVDRPSPVSRFTDGDGPVVLGSSPAVVRTVNTERIFEEFPAPSYRGAQESALRDIRDAFEAGNDVVLVRAPTGSGKSLLARAIAGCAQTIEEADPSEPSGAYYTTPQVSQLDDVAADDLLSDLNVIRGKSNYNCILPHERDTPVNQAPCVRERGYDCSVKHRCPYFSDRAIASNREIAAMTLAYFMQTAGSEVFRTRDVVVVDEAHGLAEWAEMYATIRLGPRSVPIWEDLRVPDVDGVDRAARYAENLSQTCTRRKDELLSQESLTPADVRERDRLQELIGELEWFVSDYRDPESPTTWLIDQEPPADTDQPSGGNGSDGEDAELGGPMTIKPMNPERYLRHTVWDRGNKFALLSATILNKDAFCRQVGLNPENVALVDVEHTFPVENRPLYDVTQGKMTYDQRDDTLPEIARTIVRIMQEHPDEKGLVHAHSYAIQERLADLLRDFGVGGRIRTHTRDGRDADLEEWKASDDPDVFLSVKMEEALDLKGDLCRFQVLCKAPFLNTGDSRVAHRLEEGQWAWYYRTALRTIIQGCGRVVRAPDDYGATYLADSSLLDLFDRARTDMPDWFEAQVDRMDAPSLPSFDPQAAVAGTGGANRSSSGRSSAGRSPSTSASGSRTGDRSQSGSESRSSSDRNRSSTRESSRSSPLADVWDTDG</sequence>
<dbReference type="PANTHER" id="PTHR11472">
    <property type="entry name" value="DNA REPAIR DEAD HELICASE RAD3/XP-D SUBFAMILY MEMBER"/>
    <property type="match status" value="1"/>
</dbReference>
<dbReference type="PANTHER" id="PTHR11472:SF34">
    <property type="entry name" value="REGULATOR OF TELOMERE ELONGATION HELICASE 1"/>
    <property type="match status" value="1"/>
</dbReference>
<feature type="region of interest" description="Disordered" evidence="2">
    <location>
        <begin position="592"/>
        <end position="670"/>
    </location>
</feature>
<keyword evidence="5" id="KW-1185">Reference proteome</keyword>
<keyword evidence="4" id="KW-0067">ATP-binding</keyword>
<dbReference type="GO" id="GO:0003678">
    <property type="term" value="F:DNA helicase activity"/>
    <property type="evidence" value="ECO:0007669"/>
    <property type="project" value="InterPro"/>
</dbReference>
<evidence type="ECO:0000313" key="5">
    <source>
        <dbReference type="Proteomes" id="UP000199199"/>
    </source>
</evidence>
<feature type="region of interest" description="Disordered" evidence="2">
    <location>
        <begin position="308"/>
        <end position="345"/>
    </location>
</feature>